<dbReference type="PANTHER" id="PTHR18866:SF33">
    <property type="entry name" value="METHYLCROTONOYL-COA CARBOXYLASE SUBUNIT ALPHA, MITOCHONDRIAL-RELATED"/>
    <property type="match status" value="1"/>
</dbReference>
<feature type="domain" description="Lipoyl-binding" evidence="7">
    <location>
        <begin position="583"/>
        <end position="658"/>
    </location>
</feature>
<keyword evidence="11" id="KW-1185">Reference proteome</keyword>
<keyword evidence="2" id="KW-0436">Ligase</keyword>
<dbReference type="InterPro" id="IPR050856">
    <property type="entry name" value="Biotin_carboxylase_complex"/>
</dbReference>
<keyword evidence="4 6" id="KW-0067">ATP-binding</keyword>
<dbReference type="PROSITE" id="PS00188">
    <property type="entry name" value="BIOTIN"/>
    <property type="match status" value="1"/>
</dbReference>
<evidence type="ECO:0000259" key="8">
    <source>
        <dbReference type="PROSITE" id="PS50975"/>
    </source>
</evidence>
<dbReference type="PROSITE" id="PS50979">
    <property type="entry name" value="BC"/>
    <property type="match status" value="1"/>
</dbReference>
<feature type="domain" description="Biotin carboxylation" evidence="9">
    <location>
        <begin position="3"/>
        <end position="448"/>
    </location>
</feature>
<dbReference type="InterPro" id="IPR000089">
    <property type="entry name" value="Biotin_lipoyl"/>
</dbReference>
<dbReference type="Pfam" id="PF00364">
    <property type="entry name" value="Biotin_lipoyl"/>
    <property type="match status" value="1"/>
</dbReference>
<dbReference type="InterPro" id="IPR011053">
    <property type="entry name" value="Single_hybrid_motif"/>
</dbReference>
<dbReference type="SUPFAM" id="SSF52440">
    <property type="entry name" value="PreATP-grasp domain"/>
    <property type="match status" value="1"/>
</dbReference>
<accession>A0ABR7UI57</accession>
<dbReference type="RefSeq" id="WP_188105327.1">
    <property type="nucleotide sequence ID" value="NZ_JAANIH010000047.1"/>
</dbReference>
<dbReference type="InterPro" id="IPR016185">
    <property type="entry name" value="PreATP-grasp_dom_sf"/>
</dbReference>
<dbReference type="Pfam" id="PF02786">
    <property type="entry name" value="CPSase_L_D2"/>
    <property type="match status" value="1"/>
</dbReference>
<dbReference type="Gene3D" id="3.30.470.20">
    <property type="entry name" value="ATP-grasp fold, B domain"/>
    <property type="match status" value="1"/>
</dbReference>
<dbReference type="PROSITE" id="PS00867">
    <property type="entry name" value="CPSASE_2"/>
    <property type="match status" value="1"/>
</dbReference>
<organism evidence="10 11">
    <name type="scientific">Bradyrhizobium campsiandrae</name>
    <dbReference type="NCBI Taxonomy" id="1729892"/>
    <lineage>
        <taxon>Bacteria</taxon>
        <taxon>Pseudomonadati</taxon>
        <taxon>Pseudomonadota</taxon>
        <taxon>Alphaproteobacteria</taxon>
        <taxon>Hyphomicrobiales</taxon>
        <taxon>Nitrobacteraceae</taxon>
        <taxon>Bradyrhizobium</taxon>
    </lineage>
</organism>
<dbReference type="CDD" id="cd06850">
    <property type="entry name" value="biotinyl_domain"/>
    <property type="match status" value="1"/>
</dbReference>
<evidence type="ECO:0000313" key="10">
    <source>
        <dbReference type="EMBL" id="MBC9983765.1"/>
    </source>
</evidence>
<comment type="caution">
    <text evidence="10">The sequence shown here is derived from an EMBL/GenBank/DDBJ whole genome shotgun (WGS) entry which is preliminary data.</text>
</comment>
<evidence type="ECO:0000259" key="7">
    <source>
        <dbReference type="PROSITE" id="PS50968"/>
    </source>
</evidence>
<dbReference type="SUPFAM" id="SSF51246">
    <property type="entry name" value="Rudiment single hybrid motif"/>
    <property type="match status" value="1"/>
</dbReference>
<dbReference type="InterPro" id="IPR005479">
    <property type="entry name" value="CPAse_ATP-bd"/>
</dbReference>
<sequence>MKNVQSVLIANRGEIAVRIIRSAKVLGLRTIAVYSEADAAAPHVKLAEDSVCIGPPPVSESYLCVASILEAAARTGAQAIHPGYGFLSENAAFAEACAKAGLVFVGPGVEAIRLMGDKAAAKTKMIEAGVPCVPGYQGDDQSDAALMAAADQIGFPVMVKATMGGGGRGIRLVNSASELSDALATARSEARNSFGDDALIIEKAVIAPRHVEIQVFADAHGNVIHLGERDCSVQRRHQKVVEEAPGPAVSPALRSAMGAAAVEAARSIAYRGAGTVEFLLDAQSNFYFLEMNTRLQVEHPITEMVTGLDLVAMQFRVADGQPLGITQDDVRFNGHAIEVRLYAEDPAHGFLPATGRVEDWAVPPIEGVRVDSGIEAGQSITPFYDPMIAKIIAHAPNRDEACVKLVSALKQTRFFGLPSNLGFLIDILQRPAFLDGAATTAFIGDEYRAGYTPPPVTADIYVMGAVLEFLDGRDHALARTIEPMNELLGWSSGSPITSYIAFGNSKAVHKFAVRSVDMDQLEVTEGAQRYVCSVIRRTAGEVTLRLDGVKRVLLVRRIGEWDLHISEMGQIYRLQRHRAGGQAESLGGDGRILAPMHGVLIEMRVAKGDRVEIDDKLAVIEAMKMQHEIRAPLSGVVSAVLKTAGHQVVDKALLIEITPDQAA</sequence>
<feature type="domain" description="ATP-grasp" evidence="8">
    <location>
        <begin position="122"/>
        <end position="319"/>
    </location>
</feature>
<evidence type="ECO:0000256" key="5">
    <source>
        <dbReference type="ARBA" id="ARBA00023267"/>
    </source>
</evidence>
<keyword evidence="3 6" id="KW-0547">Nucleotide-binding</keyword>
<name>A0ABR7UI57_9BRAD</name>
<dbReference type="Proteomes" id="UP000639516">
    <property type="component" value="Unassembled WGS sequence"/>
</dbReference>
<dbReference type="EMBL" id="JAATTO010000080">
    <property type="protein sequence ID" value="MBC9983765.1"/>
    <property type="molecule type" value="Genomic_DNA"/>
</dbReference>
<evidence type="ECO:0000256" key="4">
    <source>
        <dbReference type="ARBA" id="ARBA00022840"/>
    </source>
</evidence>
<proteinExistence type="predicted"/>
<gene>
    <name evidence="10" type="ORF">HA482_36850</name>
</gene>
<dbReference type="SUPFAM" id="SSF51230">
    <property type="entry name" value="Single hybrid motif"/>
    <property type="match status" value="1"/>
</dbReference>
<comment type="cofactor">
    <cofactor evidence="1">
        <name>biotin</name>
        <dbReference type="ChEBI" id="CHEBI:57586"/>
    </cofactor>
</comment>
<evidence type="ECO:0000256" key="6">
    <source>
        <dbReference type="PROSITE-ProRule" id="PRU00409"/>
    </source>
</evidence>
<dbReference type="InterPro" id="IPR011764">
    <property type="entry name" value="Biotin_carboxylation_dom"/>
</dbReference>
<evidence type="ECO:0000259" key="9">
    <source>
        <dbReference type="PROSITE" id="PS50979"/>
    </source>
</evidence>
<dbReference type="NCBIfam" id="NF006367">
    <property type="entry name" value="PRK08591.1"/>
    <property type="match status" value="1"/>
</dbReference>
<protein>
    <submittedName>
        <fullName evidence="10">Acetyl-CoA carboxylase biotin carboxylase subunit</fullName>
    </submittedName>
</protein>
<dbReference type="SMART" id="SM00878">
    <property type="entry name" value="Biotin_carb_C"/>
    <property type="match status" value="1"/>
</dbReference>
<dbReference type="InterPro" id="IPR011761">
    <property type="entry name" value="ATP-grasp"/>
</dbReference>
<dbReference type="InterPro" id="IPR005481">
    <property type="entry name" value="BC-like_N"/>
</dbReference>
<dbReference type="InterPro" id="IPR011054">
    <property type="entry name" value="Rudment_hybrid_motif"/>
</dbReference>
<reference evidence="10 11" key="1">
    <citation type="journal article" date="2020" name="Arch. Microbiol.">
        <title>Bradyrhizobium campsiandrae sp. nov., a nitrogen-fixing bacterial strain isolated from a native leguminous tree from the Amazon adapted to flooded conditions.</title>
        <authorList>
            <person name="Cabral Michel D."/>
            <person name="Martins da Costa E."/>
            <person name="Azarias Guimaraes A."/>
            <person name="Soares de Carvalho T."/>
            <person name="Santos de Castro Caputo P."/>
            <person name="Willems A."/>
            <person name="de Souza Moreira F.M."/>
        </authorList>
    </citation>
    <scope>NUCLEOTIDE SEQUENCE [LARGE SCALE GENOMIC DNA]</scope>
    <source>
        <strain evidence="11">INPA 384B</strain>
    </source>
</reference>
<dbReference type="Pfam" id="PF00289">
    <property type="entry name" value="Biotin_carb_N"/>
    <property type="match status" value="1"/>
</dbReference>
<evidence type="ECO:0000256" key="3">
    <source>
        <dbReference type="ARBA" id="ARBA00022741"/>
    </source>
</evidence>
<dbReference type="PROSITE" id="PS50975">
    <property type="entry name" value="ATP_GRASP"/>
    <property type="match status" value="1"/>
</dbReference>
<evidence type="ECO:0000256" key="2">
    <source>
        <dbReference type="ARBA" id="ARBA00022598"/>
    </source>
</evidence>
<dbReference type="SUPFAM" id="SSF56059">
    <property type="entry name" value="Glutathione synthetase ATP-binding domain-like"/>
    <property type="match status" value="1"/>
</dbReference>
<evidence type="ECO:0000256" key="1">
    <source>
        <dbReference type="ARBA" id="ARBA00001953"/>
    </source>
</evidence>
<evidence type="ECO:0000313" key="11">
    <source>
        <dbReference type="Proteomes" id="UP000639516"/>
    </source>
</evidence>
<dbReference type="InterPro" id="IPR005482">
    <property type="entry name" value="Biotin_COase_C"/>
</dbReference>
<dbReference type="Gene3D" id="2.40.50.100">
    <property type="match status" value="1"/>
</dbReference>
<dbReference type="PANTHER" id="PTHR18866">
    <property type="entry name" value="CARBOXYLASE:PYRUVATE/ACETYL-COA/PROPIONYL-COA CARBOXYLASE"/>
    <property type="match status" value="1"/>
</dbReference>
<dbReference type="PROSITE" id="PS00866">
    <property type="entry name" value="CPSASE_1"/>
    <property type="match status" value="1"/>
</dbReference>
<dbReference type="Pfam" id="PF02785">
    <property type="entry name" value="Biotin_carb_C"/>
    <property type="match status" value="1"/>
</dbReference>
<dbReference type="InterPro" id="IPR001882">
    <property type="entry name" value="Biotin_BS"/>
</dbReference>
<dbReference type="PROSITE" id="PS50968">
    <property type="entry name" value="BIOTINYL_LIPOYL"/>
    <property type="match status" value="1"/>
</dbReference>
<keyword evidence="5" id="KW-0092">Biotin</keyword>